<dbReference type="EMBL" id="SNZH01000044">
    <property type="protein sequence ID" value="TDR34748.1"/>
    <property type="molecule type" value="Genomic_DNA"/>
</dbReference>
<keyword evidence="2" id="KW-1185">Reference proteome</keyword>
<dbReference type="Gene3D" id="3.40.47.10">
    <property type="match status" value="1"/>
</dbReference>
<dbReference type="OrthoDB" id="3078238at2"/>
<protein>
    <submittedName>
        <fullName evidence="1">3-oxoacyl-[acyl-carrier-protein] synthase-1</fullName>
    </submittedName>
</protein>
<name>A0A4R6YEU2_9GAMM</name>
<evidence type="ECO:0000313" key="2">
    <source>
        <dbReference type="Proteomes" id="UP000295293"/>
    </source>
</evidence>
<dbReference type="RefSeq" id="WP_133822057.1">
    <property type="nucleotide sequence ID" value="NZ_SNZH01000044.1"/>
</dbReference>
<organism evidence="1 2">
    <name type="scientific">Tahibacter aquaticus</name>
    <dbReference type="NCBI Taxonomy" id="520092"/>
    <lineage>
        <taxon>Bacteria</taxon>
        <taxon>Pseudomonadati</taxon>
        <taxon>Pseudomonadota</taxon>
        <taxon>Gammaproteobacteria</taxon>
        <taxon>Lysobacterales</taxon>
        <taxon>Rhodanobacteraceae</taxon>
        <taxon>Tahibacter</taxon>
    </lineage>
</organism>
<dbReference type="AlphaFoldDB" id="A0A4R6YEU2"/>
<proteinExistence type="predicted"/>
<evidence type="ECO:0000313" key="1">
    <source>
        <dbReference type="EMBL" id="TDR34748.1"/>
    </source>
</evidence>
<dbReference type="InterPro" id="IPR016039">
    <property type="entry name" value="Thiolase-like"/>
</dbReference>
<reference evidence="1 2" key="1">
    <citation type="submission" date="2019-03" db="EMBL/GenBank/DDBJ databases">
        <title>Genomic Encyclopedia of Type Strains, Phase IV (KMG-IV): sequencing the most valuable type-strain genomes for metagenomic binning, comparative biology and taxonomic classification.</title>
        <authorList>
            <person name="Goeker M."/>
        </authorList>
    </citation>
    <scope>NUCLEOTIDE SEQUENCE [LARGE SCALE GENOMIC DNA]</scope>
    <source>
        <strain evidence="1 2">DSM 21667</strain>
    </source>
</reference>
<dbReference type="Proteomes" id="UP000295293">
    <property type="component" value="Unassembled WGS sequence"/>
</dbReference>
<sequence>MSEPSPLHVTGAGAVTSVGLSLAASAAAIRAAVDNFHETQFSDQDSNPLLGAAVALQLPGDVDGSRTGGSERFGRMLAMAIEECLGNAGIALPLPPGVPLLLLADDTRPGPLRDTAYAAYARCAHFFAEPQQLHMQAFTSGESACISALAAAREFIANGAPAVLIAAVDSWLNVMDVRNGVRQDRFLADSQAAGFVPGEAAAAILLQAQAQAAAPALQLRGLGLAEEPAAFFGEQPCHGKGLAAAIRLALAEAGLKAHEMDLRLCDVAGEDYFFEESAYAWGRVLRADLPPGYEYLQPATRVGHVGAAFGPLLIGYLWQLAKVGRLRGPHALVHLSSTQTLRGALVLSQRLH</sequence>
<dbReference type="SUPFAM" id="SSF53901">
    <property type="entry name" value="Thiolase-like"/>
    <property type="match status" value="2"/>
</dbReference>
<gene>
    <name evidence="1" type="ORF">DFR29_1444</name>
</gene>
<dbReference type="GO" id="GO:0016746">
    <property type="term" value="F:acyltransferase activity"/>
    <property type="evidence" value="ECO:0007669"/>
    <property type="project" value="InterPro"/>
</dbReference>
<comment type="caution">
    <text evidence="1">The sequence shown here is derived from an EMBL/GenBank/DDBJ whole genome shotgun (WGS) entry which is preliminary data.</text>
</comment>
<accession>A0A4R6YEU2</accession>